<feature type="compositionally biased region" description="Basic and acidic residues" evidence="1">
    <location>
        <begin position="110"/>
        <end position="119"/>
    </location>
</feature>
<feature type="region of interest" description="Disordered" evidence="1">
    <location>
        <begin position="85"/>
        <end position="133"/>
    </location>
</feature>
<gene>
    <name evidence="3" type="primary">LOC127739761</name>
</gene>
<dbReference type="RefSeq" id="XP_052119398.1">
    <property type="nucleotide sequence ID" value="XM_052263438.1"/>
</dbReference>
<dbReference type="KEGG" id="adu:127739761"/>
<proteinExistence type="predicted"/>
<keyword evidence="2" id="KW-1185">Reference proteome</keyword>
<organism evidence="2 3">
    <name type="scientific">Arachis duranensis</name>
    <name type="common">Wild peanut</name>
    <dbReference type="NCBI Taxonomy" id="130453"/>
    <lineage>
        <taxon>Eukaryota</taxon>
        <taxon>Viridiplantae</taxon>
        <taxon>Streptophyta</taxon>
        <taxon>Embryophyta</taxon>
        <taxon>Tracheophyta</taxon>
        <taxon>Spermatophyta</taxon>
        <taxon>Magnoliopsida</taxon>
        <taxon>eudicotyledons</taxon>
        <taxon>Gunneridae</taxon>
        <taxon>Pentapetalae</taxon>
        <taxon>rosids</taxon>
        <taxon>fabids</taxon>
        <taxon>Fabales</taxon>
        <taxon>Fabaceae</taxon>
        <taxon>Papilionoideae</taxon>
        <taxon>50 kb inversion clade</taxon>
        <taxon>dalbergioids sensu lato</taxon>
        <taxon>Dalbergieae</taxon>
        <taxon>Pterocarpus clade</taxon>
        <taxon>Arachis</taxon>
    </lineage>
</organism>
<protein>
    <submittedName>
        <fullName evidence="3">Protein HUA2-LIKE 2 isoform X1</fullName>
    </submittedName>
</protein>
<evidence type="ECO:0000313" key="2">
    <source>
        <dbReference type="Proteomes" id="UP000515211"/>
    </source>
</evidence>
<evidence type="ECO:0000256" key="1">
    <source>
        <dbReference type="SAM" id="MobiDB-lite"/>
    </source>
</evidence>
<dbReference type="Proteomes" id="UP000515211">
    <property type="component" value="Chromosome 6"/>
</dbReference>
<dbReference type="GeneID" id="127739761"/>
<sequence>MSASTTGPYHAAVDAKKFVDSQIVRDNMHHSMAEPMTAPRSSQPINDAVCYQDPEQRGMHMTVPEPSCSFKTSMAQPQHSFRYSDGATLQHNGYPLRPPQPVPSDQFSFVHREQLKPPRDGPPPPPPPFHSHRHHFVQNMQRENFSSNHDRSKPPPYDYQERWNPPMPYSGPQYHDNGMHVPYGCHPCESTSLPGQGWRFPSQSMNHWDSMPYRPPYEDAVPVANRGPSYWRPR</sequence>
<name>A0A9C6U128_ARADU</name>
<evidence type="ECO:0000313" key="3">
    <source>
        <dbReference type="RefSeq" id="XP_052119398.1"/>
    </source>
</evidence>
<reference evidence="2" key="1">
    <citation type="journal article" date="2016" name="Nat. Genet.">
        <title>The genome sequences of Arachis duranensis and Arachis ipaensis, the diploid ancestors of cultivated peanut.</title>
        <authorList>
            <person name="Bertioli D.J."/>
            <person name="Cannon S.B."/>
            <person name="Froenicke L."/>
            <person name="Huang G."/>
            <person name="Farmer A.D."/>
            <person name="Cannon E.K."/>
            <person name="Liu X."/>
            <person name="Gao D."/>
            <person name="Clevenger J."/>
            <person name="Dash S."/>
            <person name="Ren L."/>
            <person name="Moretzsohn M.C."/>
            <person name="Shirasawa K."/>
            <person name="Huang W."/>
            <person name="Vidigal B."/>
            <person name="Abernathy B."/>
            <person name="Chu Y."/>
            <person name="Niederhuth C.E."/>
            <person name="Umale P."/>
            <person name="Araujo A.C."/>
            <person name="Kozik A."/>
            <person name="Kim K.D."/>
            <person name="Burow M.D."/>
            <person name="Varshney R.K."/>
            <person name="Wang X."/>
            <person name="Zhang X."/>
            <person name="Barkley N."/>
            <person name="Guimaraes P.M."/>
            <person name="Isobe S."/>
            <person name="Guo B."/>
            <person name="Liao B."/>
            <person name="Stalker H.T."/>
            <person name="Schmitz R.J."/>
            <person name="Scheffler B.E."/>
            <person name="Leal-Bertioli S.C."/>
            <person name="Xun X."/>
            <person name="Jackson S.A."/>
            <person name="Michelmore R."/>
            <person name="Ozias-Akins P."/>
        </authorList>
    </citation>
    <scope>NUCLEOTIDE SEQUENCE [LARGE SCALE GENOMIC DNA]</scope>
    <source>
        <strain evidence="2">cv. V14167</strain>
    </source>
</reference>
<feature type="compositionally biased region" description="Pro residues" evidence="1">
    <location>
        <begin position="120"/>
        <end position="129"/>
    </location>
</feature>
<accession>A0A9C6U128</accession>
<reference evidence="3" key="2">
    <citation type="submission" date="2025-08" db="UniProtKB">
        <authorList>
            <consortium name="RefSeq"/>
        </authorList>
    </citation>
    <scope>IDENTIFICATION</scope>
    <source>
        <tissue evidence="3">Whole plant</tissue>
    </source>
</reference>
<dbReference type="AlphaFoldDB" id="A0A9C6U128"/>